<accession>A0A6L3SR17</accession>
<protein>
    <submittedName>
        <fullName evidence="2">Uncharacterized protein</fullName>
    </submittedName>
</protein>
<dbReference type="AlphaFoldDB" id="A0A6L3SR17"/>
<evidence type="ECO:0000313" key="2">
    <source>
        <dbReference type="EMBL" id="KAB1068001.1"/>
    </source>
</evidence>
<proteinExistence type="predicted"/>
<feature type="region of interest" description="Disordered" evidence="1">
    <location>
        <begin position="1"/>
        <end position="20"/>
    </location>
</feature>
<gene>
    <name evidence="2" type="ORF">F6X53_31895</name>
</gene>
<sequence>MSNVATHQPTFSDSKSEAGSDSTKWDRWYAALSSDLQHTAASKLLKDGKGDYVLTHFFETYGLMEEHRIKLGNIAAYLPEMPPEPSSFVCEQHAEDTYAFIDMLRSPEPPSLPVADLADVADACIGRAMAYLELARTITAGKLKFPEVSDAMKNGRP</sequence>
<organism evidence="2 3">
    <name type="scientific">Methylobacterium soli</name>
    <dbReference type="NCBI Taxonomy" id="553447"/>
    <lineage>
        <taxon>Bacteria</taxon>
        <taxon>Pseudomonadati</taxon>
        <taxon>Pseudomonadota</taxon>
        <taxon>Alphaproteobacteria</taxon>
        <taxon>Hyphomicrobiales</taxon>
        <taxon>Methylobacteriaceae</taxon>
        <taxon>Methylobacterium</taxon>
    </lineage>
</organism>
<evidence type="ECO:0000313" key="3">
    <source>
        <dbReference type="Proteomes" id="UP000474159"/>
    </source>
</evidence>
<keyword evidence="3" id="KW-1185">Reference proteome</keyword>
<name>A0A6L3SR17_9HYPH</name>
<comment type="caution">
    <text evidence="2">The sequence shown here is derived from an EMBL/GenBank/DDBJ whole genome shotgun (WGS) entry which is preliminary data.</text>
</comment>
<reference evidence="2 3" key="1">
    <citation type="submission" date="2019-09" db="EMBL/GenBank/DDBJ databases">
        <title>YIM 48816 draft genome.</title>
        <authorList>
            <person name="Jiang L."/>
        </authorList>
    </citation>
    <scope>NUCLEOTIDE SEQUENCE [LARGE SCALE GENOMIC DNA]</scope>
    <source>
        <strain evidence="2 3">YIM 48816</strain>
    </source>
</reference>
<feature type="compositionally biased region" description="Polar residues" evidence="1">
    <location>
        <begin position="1"/>
        <end position="13"/>
    </location>
</feature>
<evidence type="ECO:0000256" key="1">
    <source>
        <dbReference type="SAM" id="MobiDB-lite"/>
    </source>
</evidence>
<dbReference type="Proteomes" id="UP000474159">
    <property type="component" value="Unassembled WGS sequence"/>
</dbReference>
<dbReference type="EMBL" id="VZZK01000097">
    <property type="protein sequence ID" value="KAB1068001.1"/>
    <property type="molecule type" value="Genomic_DNA"/>
</dbReference>
<dbReference type="RefSeq" id="WP_151005931.1">
    <property type="nucleotide sequence ID" value="NZ_BPQY01000697.1"/>
</dbReference>